<evidence type="ECO:0000256" key="3">
    <source>
        <dbReference type="ARBA" id="ARBA00022525"/>
    </source>
</evidence>
<evidence type="ECO:0000313" key="5">
    <source>
        <dbReference type="EMBL" id="CAG8487568.1"/>
    </source>
</evidence>
<organism evidence="5 6">
    <name type="scientific">Funneliformis mosseae</name>
    <name type="common">Endomycorrhizal fungus</name>
    <name type="synonym">Glomus mosseae</name>
    <dbReference type="NCBI Taxonomy" id="27381"/>
    <lineage>
        <taxon>Eukaryota</taxon>
        <taxon>Fungi</taxon>
        <taxon>Fungi incertae sedis</taxon>
        <taxon>Mucoromycota</taxon>
        <taxon>Glomeromycotina</taxon>
        <taxon>Glomeromycetes</taxon>
        <taxon>Glomerales</taxon>
        <taxon>Glomeraceae</taxon>
        <taxon>Funneliformis</taxon>
    </lineage>
</organism>
<dbReference type="Proteomes" id="UP000789375">
    <property type="component" value="Unassembled WGS sequence"/>
</dbReference>
<evidence type="ECO:0000313" key="6">
    <source>
        <dbReference type="Proteomes" id="UP000789375"/>
    </source>
</evidence>
<keyword evidence="6" id="KW-1185">Reference proteome</keyword>
<dbReference type="Pfam" id="PF20147">
    <property type="entry name" value="Crinkler"/>
    <property type="match status" value="1"/>
</dbReference>
<dbReference type="AlphaFoldDB" id="A0A9N8WF20"/>
<evidence type="ECO:0000256" key="2">
    <source>
        <dbReference type="ARBA" id="ARBA00004613"/>
    </source>
</evidence>
<proteinExistence type="predicted"/>
<comment type="subcellular location">
    <subcellularLocation>
        <location evidence="1">Host cell</location>
    </subcellularLocation>
    <subcellularLocation>
        <location evidence="2">Secreted</location>
    </subcellularLocation>
</comment>
<dbReference type="InterPro" id="IPR045379">
    <property type="entry name" value="Crinkler_N"/>
</dbReference>
<dbReference type="EMBL" id="CAJVPP010000494">
    <property type="protein sequence ID" value="CAG8487568.1"/>
    <property type="molecule type" value="Genomic_DNA"/>
</dbReference>
<reference evidence="5" key="1">
    <citation type="submission" date="2021-06" db="EMBL/GenBank/DDBJ databases">
        <authorList>
            <person name="Kallberg Y."/>
            <person name="Tangrot J."/>
            <person name="Rosling A."/>
        </authorList>
    </citation>
    <scope>NUCLEOTIDE SEQUENCE</scope>
    <source>
        <strain evidence="5">87-6 pot B 2015</strain>
    </source>
</reference>
<dbReference type="GO" id="GO:0005576">
    <property type="term" value="C:extracellular region"/>
    <property type="evidence" value="ECO:0007669"/>
    <property type="project" value="UniProtKB-SubCell"/>
</dbReference>
<sequence>MVLEIMGNPYRNMAKRNLTWCFFHEVEKNSEAFPIDIDESVSVLELGKKIKEKVRELKNDICSDIDDSDLDLQLWKVNISNSNVDKFSSLRLQNDESKGIEKLEGTNLISKYWEGMDIFGQLSEMLSTLKKNKSHAENSILQLAYSEKIVNESNDILYNNIKITTLKVAEGWAYIEYENEYITNIMKFIKKKEICLNNVNSLPLAIDLIRIYVRFWDLNYHKEEVVFDLQIPYFIAKVLSDFGLTADTSNFQAWLTIKEQLIDQKFDENINAEIQKYLFLVKYTPTEIDFILDRGEQEKITEKIPRRHSRMKDWCLLDMYDTDIEKSTLQAIADIMVMLYIDEKELYNLKIVDEEFLGYMNTEIKNKAPHKYFSLELEWEQA</sequence>
<evidence type="ECO:0000256" key="1">
    <source>
        <dbReference type="ARBA" id="ARBA00004340"/>
    </source>
</evidence>
<keyword evidence="3" id="KW-0964">Secreted</keyword>
<feature type="domain" description="Crinkler effector protein N-terminal" evidence="4">
    <location>
        <begin position="20"/>
        <end position="116"/>
    </location>
</feature>
<name>A0A9N8WF20_FUNMO</name>
<protein>
    <submittedName>
        <fullName evidence="5">9481_t:CDS:1</fullName>
    </submittedName>
</protein>
<accession>A0A9N8WF20</accession>
<comment type="caution">
    <text evidence="5">The sequence shown here is derived from an EMBL/GenBank/DDBJ whole genome shotgun (WGS) entry which is preliminary data.</text>
</comment>
<dbReference type="GO" id="GO:0043657">
    <property type="term" value="C:host cell"/>
    <property type="evidence" value="ECO:0007669"/>
    <property type="project" value="UniProtKB-SubCell"/>
</dbReference>
<gene>
    <name evidence="5" type="ORF">FMOSSE_LOCUS3355</name>
</gene>
<evidence type="ECO:0000259" key="4">
    <source>
        <dbReference type="Pfam" id="PF20147"/>
    </source>
</evidence>